<dbReference type="AlphaFoldDB" id="A0A1I0R788"/>
<dbReference type="SUPFAM" id="SSF69572">
    <property type="entry name" value="Activating enzymes of the ubiquitin-like proteins"/>
    <property type="match status" value="1"/>
</dbReference>
<evidence type="ECO:0000313" key="2">
    <source>
        <dbReference type="EMBL" id="SEW36516.1"/>
    </source>
</evidence>
<dbReference type="STRING" id="99656.SAMN05421659_112102"/>
<accession>A0A1I0R788</accession>
<dbReference type="InterPro" id="IPR012729">
    <property type="entry name" value="ThiF_fam2"/>
</dbReference>
<dbReference type="InterPro" id="IPR045886">
    <property type="entry name" value="ThiF/MoeB/HesA"/>
</dbReference>
<evidence type="ECO:0000259" key="1">
    <source>
        <dbReference type="Pfam" id="PF00899"/>
    </source>
</evidence>
<sequence>MPSKKEESIPSEKEFEKIMDKRFSSEIYEKLKCAEIAISGLGGLGSNIAIMLARTGIGHLHLVDFDMVDISNLNRQVYLIQHIGMRKTDALKIIISEINPYIKITTDHVYITQDNVKSVFSGYSIICEAFDKPENKAMLINELSRSCPVARIVSGSGMAGYGSSNTIMTKKVFKNLYLCGDRVTDIENGIGLMSPRVSICAGHQANMVVRLILGLEEE</sequence>
<keyword evidence="3" id="KW-1185">Reference proteome</keyword>
<dbReference type="RefSeq" id="WP_278281057.1">
    <property type="nucleotide sequence ID" value="NZ_FOJI01000012.1"/>
</dbReference>
<feature type="domain" description="THIF-type NAD/FAD binding fold" evidence="1">
    <location>
        <begin position="21"/>
        <end position="217"/>
    </location>
</feature>
<dbReference type="InterPro" id="IPR000594">
    <property type="entry name" value="ThiF_NAD_FAD-bd"/>
</dbReference>
<name>A0A1I0R788_9FIRM</name>
<dbReference type="Gene3D" id="3.40.50.720">
    <property type="entry name" value="NAD(P)-binding Rossmann-like Domain"/>
    <property type="match status" value="1"/>
</dbReference>
<dbReference type="Proteomes" id="UP000199701">
    <property type="component" value="Unassembled WGS sequence"/>
</dbReference>
<dbReference type="NCBIfam" id="TIGR02354">
    <property type="entry name" value="thiF_fam2"/>
    <property type="match status" value="1"/>
</dbReference>
<dbReference type="PANTHER" id="PTHR43267:SF3">
    <property type="entry name" value="THIF PROTEIN"/>
    <property type="match status" value="1"/>
</dbReference>
<dbReference type="PANTHER" id="PTHR43267">
    <property type="entry name" value="TRNA THREONYLCARBAMOYLADENOSINE DEHYDRATASE"/>
    <property type="match status" value="1"/>
</dbReference>
<dbReference type="Pfam" id="PF00899">
    <property type="entry name" value="ThiF"/>
    <property type="match status" value="1"/>
</dbReference>
<dbReference type="EMBL" id="FOJI01000012">
    <property type="protein sequence ID" value="SEW36516.1"/>
    <property type="molecule type" value="Genomic_DNA"/>
</dbReference>
<dbReference type="NCBIfam" id="NF006395">
    <property type="entry name" value="PRK08644.1"/>
    <property type="match status" value="1"/>
</dbReference>
<proteinExistence type="predicted"/>
<gene>
    <name evidence="2" type="ORF">SAMN05421659_112102</name>
</gene>
<dbReference type="InterPro" id="IPR035985">
    <property type="entry name" value="Ubiquitin-activating_enz"/>
</dbReference>
<dbReference type="GO" id="GO:0016779">
    <property type="term" value="F:nucleotidyltransferase activity"/>
    <property type="evidence" value="ECO:0007669"/>
    <property type="project" value="UniProtKB-KW"/>
</dbReference>
<evidence type="ECO:0000313" key="3">
    <source>
        <dbReference type="Proteomes" id="UP000199701"/>
    </source>
</evidence>
<protein>
    <submittedName>
        <fullName evidence="2">Sulfur carrier protein ThiS adenylyltransferase</fullName>
    </submittedName>
</protein>
<dbReference type="GO" id="GO:0061504">
    <property type="term" value="P:cyclic threonylcarbamoyladenosine biosynthetic process"/>
    <property type="evidence" value="ECO:0007669"/>
    <property type="project" value="TreeGrafter"/>
</dbReference>
<reference evidence="2 3" key="1">
    <citation type="submission" date="2016-10" db="EMBL/GenBank/DDBJ databases">
        <authorList>
            <person name="de Groot N.N."/>
        </authorList>
    </citation>
    <scope>NUCLEOTIDE SEQUENCE [LARGE SCALE GENOMIC DNA]</scope>
    <source>
        <strain evidence="2 3">DSM 9179</strain>
    </source>
</reference>
<keyword evidence="2" id="KW-0548">Nucleotidyltransferase</keyword>
<organism evidence="2 3">
    <name type="scientific">[Clostridium] fimetarium</name>
    <dbReference type="NCBI Taxonomy" id="99656"/>
    <lineage>
        <taxon>Bacteria</taxon>
        <taxon>Bacillati</taxon>
        <taxon>Bacillota</taxon>
        <taxon>Clostridia</taxon>
        <taxon>Lachnospirales</taxon>
        <taxon>Lachnospiraceae</taxon>
    </lineage>
</organism>
<keyword evidence="2" id="KW-0808">Transferase</keyword>
<dbReference type="GO" id="GO:0061503">
    <property type="term" value="F:tRNA threonylcarbamoyladenosine dehydratase"/>
    <property type="evidence" value="ECO:0007669"/>
    <property type="project" value="TreeGrafter"/>
</dbReference>
<dbReference type="GO" id="GO:0008641">
    <property type="term" value="F:ubiquitin-like modifier activating enzyme activity"/>
    <property type="evidence" value="ECO:0007669"/>
    <property type="project" value="InterPro"/>
</dbReference>